<gene>
    <name evidence="4" type="ORF">FB00_13725</name>
</gene>
<dbReference type="STRING" id="264251.FB00_13725"/>
<dbReference type="PATRIC" id="fig|264251.5.peg.2797"/>
<feature type="domain" description="HTH luxR-type" evidence="3">
    <location>
        <begin position="168"/>
        <end position="233"/>
    </location>
</feature>
<dbReference type="RefSeq" id="WP_052877667.1">
    <property type="nucleotide sequence ID" value="NZ_JNBQ01000019.1"/>
</dbReference>
<reference evidence="4 5" key="1">
    <citation type="submission" date="2014-05" db="EMBL/GenBank/DDBJ databases">
        <title>Cellulosimicrobium funkei U11 genome.</title>
        <authorList>
            <person name="Hu C."/>
            <person name="Gong Y."/>
            <person name="Wan W."/>
            <person name="Jiang M."/>
        </authorList>
    </citation>
    <scope>NUCLEOTIDE SEQUENCE [LARGE SCALE GENOMIC DNA]</scope>
    <source>
        <strain evidence="4 5">U11</strain>
    </source>
</reference>
<dbReference type="Proteomes" id="UP000035265">
    <property type="component" value="Unassembled WGS sequence"/>
</dbReference>
<evidence type="ECO:0000259" key="3">
    <source>
        <dbReference type="PROSITE" id="PS50043"/>
    </source>
</evidence>
<dbReference type="InterPro" id="IPR039420">
    <property type="entry name" value="WalR-like"/>
</dbReference>
<organism evidence="4 5">
    <name type="scientific">Cellulosimicrobium funkei</name>
    <dbReference type="NCBI Taxonomy" id="264251"/>
    <lineage>
        <taxon>Bacteria</taxon>
        <taxon>Bacillati</taxon>
        <taxon>Actinomycetota</taxon>
        <taxon>Actinomycetes</taxon>
        <taxon>Micrococcales</taxon>
        <taxon>Promicromonosporaceae</taxon>
        <taxon>Cellulosimicrobium</taxon>
    </lineage>
</organism>
<dbReference type="PANTHER" id="PTHR43214:SF42">
    <property type="entry name" value="TRANSCRIPTIONAL REGULATORY PROTEIN DESR"/>
    <property type="match status" value="1"/>
</dbReference>
<dbReference type="Gene3D" id="1.10.10.10">
    <property type="entry name" value="Winged helix-like DNA-binding domain superfamily/Winged helix DNA-binding domain"/>
    <property type="match status" value="1"/>
</dbReference>
<sequence>MTSSERDPVLGARRSARAVALRRARAVLVLDDGSGDDPDPLWERVRDRARRGAHVRVVTVEPAAPPRVGPSDDTPPADAPPAGGPAGDGPLAGAPPVADHRPGPAAPDDAPDGGPVVEHRVAPALPLSLVAVDDTVVLVARPDRTRAVTDRDAVLALRALAESEWDRARAADDALAPSEDTLLRLLAEGKTDTAVAARLGVSPRTVRRHAAGLMGRLGATSRFEAGARAAQRGWIRITDR</sequence>
<protein>
    <recommendedName>
        <fullName evidence="3">HTH luxR-type domain-containing protein</fullName>
    </recommendedName>
</protein>
<dbReference type="PANTHER" id="PTHR43214">
    <property type="entry name" value="TWO-COMPONENT RESPONSE REGULATOR"/>
    <property type="match status" value="1"/>
</dbReference>
<feature type="compositionally biased region" description="Low complexity" evidence="2">
    <location>
        <begin position="88"/>
        <end position="97"/>
    </location>
</feature>
<comment type="caution">
    <text evidence="4">The sequence shown here is derived from an EMBL/GenBank/DDBJ whole genome shotgun (WGS) entry which is preliminary data.</text>
</comment>
<dbReference type="SMART" id="SM00421">
    <property type="entry name" value="HTH_LUXR"/>
    <property type="match status" value="1"/>
</dbReference>
<keyword evidence="5" id="KW-1185">Reference proteome</keyword>
<dbReference type="CDD" id="cd06170">
    <property type="entry name" value="LuxR_C_like"/>
    <property type="match status" value="1"/>
</dbReference>
<feature type="region of interest" description="Disordered" evidence="2">
    <location>
        <begin position="48"/>
        <end position="118"/>
    </location>
</feature>
<evidence type="ECO:0000256" key="1">
    <source>
        <dbReference type="ARBA" id="ARBA00023125"/>
    </source>
</evidence>
<accession>A0A0H2KKM6</accession>
<dbReference type="PRINTS" id="PR00038">
    <property type="entry name" value="HTHLUXR"/>
</dbReference>
<feature type="compositionally biased region" description="Low complexity" evidence="2">
    <location>
        <begin position="106"/>
        <end position="115"/>
    </location>
</feature>
<dbReference type="EMBL" id="JNBQ01000019">
    <property type="protein sequence ID" value="KLN34125.1"/>
    <property type="molecule type" value="Genomic_DNA"/>
</dbReference>
<dbReference type="AlphaFoldDB" id="A0A0H2KKM6"/>
<dbReference type="InterPro" id="IPR036388">
    <property type="entry name" value="WH-like_DNA-bd_sf"/>
</dbReference>
<keyword evidence="1" id="KW-0238">DNA-binding</keyword>
<evidence type="ECO:0000313" key="5">
    <source>
        <dbReference type="Proteomes" id="UP000035265"/>
    </source>
</evidence>
<proteinExistence type="predicted"/>
<dbReference type="SUPFAM" id="SSF46894">
    <property type="entry name" value="C-terminal effector domain of the bipartite response regulators"/>
    <property type="match status" value="1"/>
</dbReference>
<dbReference type="InterPro" id="IPR016032">
    <property type="entry name" value="Sig_transdc_resp-reg_C-effctor"/>
</dbReference>
<name>A0A0H2KKM6_9MICO</name>
<dbReference type="GO" id="GO:0006355">
    <property type="term" value="P:regulation of DNA-templated transcription"/>
    <property type="evidence" value="ECO:0007669"/>
    <property type="project" value="InterPro"/>
</dbReference>
<evidence type="ECO:0000256" key="2">
    <source>
        <dbReference type="SAM" id="MobiDB-lite"/>
    </source>
</evidence>
<dbReference type="InterPro" id="IPR000792">
    <property type="entry name" value="Tscrpt_reg_LuxR_C"/>
</dbReference>
<dbReference type="GO" id="GO:0003677">
    <property type="term" value="F:DNA binding"/>
    <property type="evidence" value="ECO:0007669"/>
    <property type="project" value="UniProtKB-KW"/>
</dbReference>
<dbReference type="PROSITE" id="PS50043">
    <property type="entry name" value="HTH_LUXR_2"/>
    <property type="match status" value="1"/>
</dbReference>
<dbReference type="Pfam" id="PF00196">
    <property type="entry name" value="GerE"/>
    <property type="match status" value="1"/>
</dbReference>
<evidence type="ECO:0000313" key="4">
    <source>
        <dbReference type="EMBL" id="KLN34125.1"/>
    </source>
</evidence>